<dbReference type="RefSeq" id="WP_345606522.1">
    <property type="nucleotide sequence ID" value="NZ_BAABJO010000013.1"/>
</dbReference>
<dbReference type="Proteomes" id="UP001500804">
    <property type="component" value="Unassembled WGS sequence"/>
</dbReference>
<proteinExistence type="predicted"/>
<comment type="caution">
    <text evidence="1">The sequence shown here is derived from an EMBL/GenBank/DDBJ whole genome shotgun (WGS) entry which is preliminary data.</text>
</comment>
<reference evidence="2" key="1">
    <citation type="journal article" date="2019" name="Int. J. Syst. Evol. Microbiol.">
        <title>The Global Catalogue of Microorganisms (GCM) 10K type strain sequencing project: providing services to taxonomists for standard genome sequencing and annotation.</title>
        <authorList>
            <consortium name="The Broad Institute Genomics Platform"/>
            <consortium name="The Broad Institute Genome Sequencing Center for Infectious Disease"/>
            <person name="Wu L."/>
            <person name="Ma J."/>
        </authorList>
    </citation>
    <scope>NUCLEOTIDE SEQUENCE [LARGE SCALE GENOMIC DNA]</scope>
    <source>
        <strain evidence="2">JCM 18302</strain>
    </source>
</reference>
<dbReference type="EMBL" id="BAABJO010000013">
    <property type="protein sequence ID" value="GAA5124720.1"/>
    <property type="molecule type" value="Genomic_DNA"/>
</dbReference>
<keyword evidence="2" id="KW-1185">Reference proteome</keyword>
<evidence type="ECO:0000313" key="2">
    <source>
        <dbReference type="Proteomes" id="UP001500804"/>
    </source>
</evidence>
<organism evidence="1 2">
    <name type="scientific">Pseudonocardia adelaidensis</name>
    <dbReference type="NCBI Taxonomy" id="648754"/>
    <lineage>
        <taxon>Bacteria</taxon>
        <taxon>Bacillati</taxon>
        <taxon>Actinomycetota</taxon>
        <taxon>Actinomycetes</taxon>
        <taxon>Pseudonocardiales</taxon>
        <taxon>Pseudonocardiaceae</taxon>
        <taxon>Pseudonocardia</taxon>
    </lineage>
</organism>
<gene>
    <name evidence="1" type="ORF">GCM10023320_38210</name>
</gene>
<name>A0ABP9NM54_9PSEU</name>
<sequence>MGAGPGRDATAFERAALERHGSLESWETWGSGSDLHYQFAVLRTP</sequence>
<evidence type="ECO:0000313" key="1">
    <source>
        <dbReference type="EMBL" id="GAA5124720.1"/>
    </source>
</evidence>
<accession>A0ABP9NM54</accession>
<protein>
    <submittedName>
        <fullName evidence="1">Uncharacterized protein</fullName>
    </submittedName>
</protein>